<dbReference type="GO" id="GO:0006633">
    <property type="term" value="P:fatty acid biosynthetic process"/>
    <property type="evidence" value="ECO:0007669"/>
    <property type="project" value="InterPro"/>
</dbReference>
<keyword evidence="5" id="KW-0702">S-nitrosylation</keyword>
<comment type="catalytic activity">
    <reaction evidence="29">
        <text>acetyl-[ACP] + malonyl-[ACP] + H(+) = 3-oxobutanoyl-[ACP] + holo-[ACP] + CO2</text>
        <dbReference type="Rhea" id="RHEA:41800"/>
        <dbReference type="Rhea" id="RHEA-COMP:9621"/>
        <dbReference type="Rhea" id="RHEA-COMP:9623"/>
        <dbReference type="Rhea" id="RHEA-COMP:9625"/>
        <dbReference type="Rhea" id="RHEA-COMP:9685"/>
        <dbReference type="ChEBI" id="CHEBI:15378"/>
        <dbReference type="ChEBI" id="CHEBI:16526"/>
        <dbReference type="ChEBI" id="CHEBI:64479"/>
        <dbReference type="ChEBI" id="CHEBI:78446"/>
        <dbReference type="ChEBI" id="CHEBI:78449"/>
        <dbReference type="ChEBI" id="CHEBI:78450"/>
    </reaction>
    <physiologicalReaction direction="left-to-right" evidence="29">
        <dbReference type="Rhea" id="RHEA:41801"/>
    </physiologicalReaction>
</comment>
<dbReference type="GO" id="GO:0016297">
    <property type="term" value="F:fatty acyl-[ACP] hydrolase activity"/>
    <property type="evidence" value="ECO:0007669"/>
    <property type="project" value="UniProtKB-EC"/>
</dbReference>
<evidence type="ECO:0000256" key="12">
    <source>
        <dbReference type="ARBA" id="ARBA00023388"/>
    </source>
</evidence>
<dbReference type="InterPro" id="IPR032821">
    <property type="entry name" value="PKS_assoc"/>
</dbReference>
<dbReference type="Pfam" id="PF02801">
    <property type="entry name" value="Ketoacyl-synt_C"/>
    <property type="match status" value="1"/>
</dbReference>
<comment type="catalytic activity">
    <reaction evidence="22">
        <text>3-oxodecanoyl-[ACP] + NADPH + H(+) = (3R)-hydroxydecanoyl-[ACP] + NADP(+)</text>
        <dbReference type="Rhea" id="RHEA:41856"/>
        <dbReference type="Rhea" id="RHEA-COMP:9637"/>
        <dbReference type="Rhea" id="RHEA-COMP:9638"/>
        <dbReference type="ChEBI" id="CHEBI:15378"/>
        <dbReference type="ChEBI" id="CHEBI:57783"/>
        <dbReference type="ChEBI" id="CHEBI:58349"/>
        <dbReference type="ChEBI" id="CHEBI:78464"/>
        <dbReference type="ChEBI" id="CHEBI:78466"/>
    </reaction>
    <physiologicalReaction direction="left-to-right" evidence="22">
        <dbReference type="Rhea" id="RHEA:41857"/>
    </physiologicalReaction>
</comment>
<evidence type="ECO:0000256" key="31">
    <source>
        <dbReference type="ARBA" id="ARBA00048281"/>
    </source>
</evidence>
<feature type="region of interest" description="N-terminal hotdog fold" evidence="49">
    <location>
        <begin position="800"/>
        <end position="920"/>
    </location>
</feature>
<comment type="catalytic activity">
    <reaction evidence="46">
        <text>butanoyl-[ACP] + malonyl-[ACP] + H(+) = 3-oxohexanoyl-[ACP] + holo-[ACP] + CO2</text>
        <dbReference type="Rhea" id="RHEA:41820"/>
        <dbReference type="Rhea" id="RHEA-COMP:9623"/>
        <dbReference type="Rhea" id="RHEA-COMP:9628"/>
        <dbReference type="Rhea" id="RHEA-COMP:9629"/>
        <dbReference type="Rhea" id="RHEA-COMP:9685"/>
        <dbReference type="ChEBI" id="CHEBI:15378"/>
        <dbReference type="ChEBI" id="CHEBI:16526"/>
        <dbReference type="ChEBI" id="CHEBI:64479"/>
        <dbReference type="ChEBI" id="CHEBI:78449"/>
        <dbReference type="ChEBI" id="CHEBI:78454"/>
        <dbReference type="ChEBI" id="CHEBI:78456"/>
    </reaction>
    <physiologicalReaction direction="left-to-right" evidence="46">
        <dbReference type="Rhea" id="RHEA:41821"/>
    </physiologicalReaction>
</comment>
<comment type="function">
    <text evidence="18">Fatty acid synthetase is a multifunctional enzyme that catalyzes the de novo biosynthesis of long-chain saturated fatty acids starting from acetyl-CoA and malonyl-CoA in the presence of NADPH. This multifunctional protein contains 7 catalytic activities and a site for the binding of the prosthetic group 4'-phosphopantetheine of the acyl carrier protein ([ACP]) domain.</text>
</comment>
<dbReference type="PROSITE" id="PS52004">
    <property type="entry name" value="KS3_2"/>
    <property type="match status" value="1"/>
</dbReference>
<evidence type="ECO:0000256" key="17">
    <source>
        <dbReference type="ARBA" id="ARBA00023402"/>
    </source>
</evidence>
<comment type="catalytic activity">
    <reaction evidence="47">
        <text>(2E)-decenoyl-[ACP] + NADPH + H(+) = decanoyl-[ACP] + NADP(+)</text>
        <dbReference type="Rhea" id="RHEA:41864"/>
        <dbReference type="Rhea" id="RHEA-COMP:9639"/>
        <dbReference type="Rhea" id="RHEA-COMP:9640"/>
        <dbReference type="ChEBI" id="CHEBI:15378"/>
        <dbReference type="ChEBI" id="CHEBI:57783"/>
        <dbReference type="ChEBI" id="CHEBI:58349"/>
        <dbReference type="ChEBI" id="CHEBI:78467"/>
        <dbReference type="ChEBI" id="CHEBI:78468"/>
    </reaction>
    <physiologicalReaction direction="left-to-right" evidence="47">
        <dbReference type="Rhea" id="RHEA:41865"/>
    </physiologicalReaction>
</comment>
<evidence type="ECO:0000256" key="6">
    <source>
        <dbReference type="ARBA" id="ARBA00022898"/>
    </source>
</evidence>
<evidence type="ECO:0000256" key="15">
    <source>
        <dbReference type="ARBA" id="ARBA00023399"/>
    </source>
</evidence>
<evidence type="ECO:0000256" key="30">
    <source>
        <dbReference type="ARBA" id="ARBA00048051"/>
    </source>
</evidence>
<accession>A0A9R0DU56</accession>
<dbReference type="Pfam" id="PF16197">
    <property type="entry name" value="KAsynt_C_assoc"/>
    <property type="match status" value="1"/>
</dbReference>
<dbReference type="InterPro" id="IPR014030">
    <property type="entry name" value="Ketoacyl_synth_N"/>
</dbReference>
<evidence type="ECO:0000256" key="3">
    <source>
        <dbReference type="ARBA" id="ARBA00022553"/>
    </source>
</evidence>
<gene>
    <name evidence="55" type="primary">LOC118274999</name>
</gene>
<evidence type="ECO:0000256" key="26">
    <source>
        <dbReference type="ARBA" id="ARBA00047810"/>
    </source>
</evidence>
<evidence type="ECO:0000256" key="19">
    <source>
        <dbReference type="ARBA" id="ARBA00047300"/>
    </source>
</evidence>
<evidence type="ECO:0000256" key="46">
    <source>
        <dbReference type="ARBA" id="ARBA00049449"/>
    </source>
</evidence>
<evidence type="ECO:0000256" key="2">
    <source>
        <dbReference type="ARBA" id="ARBA00022450"/>
    </source>
</evidence>
<evidence type="ECO:0000256" key="42">
    <source>
        <dbReference type="ARBA" id="ARBA00049171"/>
    </source>
</evidence>
<evidence type="ECO:0000256" key="10">
    <source>
        <dbReference type="ARBA" id="ARBA00023351"/>
    </source>
</evidence>
<dbReference type="SMART" id="SM00829">
    <property type="entry name" value="PKS_ER"/>
    <property type="match status" value="1"/>
</dbReference>
<name>A0A9R0DU56_SPOFR</name>
<evidence type="ECO:0000256" key="20">
    <source>
        <dbReference type="ARBA" id="ARBA00047394"/>
    </source>
</evidence>
<comment type="catalytic activity">
    <reaction evidence="35">
        <text>3-oxohexanoyl-[ACP] + NADPH + H(+) = (3R)-hydroxyhexanoyl-[ACP] + NADP(+)</text>
        <dbReference type="Rhea" id="RHEA:41824"/>
        <dbReference type="Rhea" id="RHEA-COMP:9629"/>
        <dbReference type="Rhea" id="RHEA-COMP:9630"/>
        <dbReference type="ChEBI" id="CHEBI:15378"/>
        <dbReference type="ChEBI" id="CHEBI:57783"/>
        <dbReference type="ChEBI" id="CHEBI:58349"/>
        <dbReference type="ChEBI" id="CHEBI:78456"/>
        <dbReference type="ChEBI" id="CHEBI:78457"/>
    </reaction>
    <physiologicalReaction direction="left-to-right" evidence="35">
        <dbReference type="Rhea" id="RHEA:41825"/>
    </physiologicalReaction>
</comment>
<comment type="catalytic activity">
    <reaction evidence="23">
        <text>tetradecanoyl-[ACP] + malonyl-[ACP] + H(+) = 3-oxohexadecanoyl-[ACP] + holo-[ACP] + CO2</text>
        <dbReference type="Rhea" id="RHEA:41900"/>
        <dbReference type="Rhea" id="RHEA-COMP:9623"/>
        <dbReference type="Rhea" id="RHEA-COMP:9648"/>
        <dbReference type="Rhea" id="RHEA-COMP:9649"/>
        <dbReference type="Rhea" id="RHEA-COMP:9685"/>
        <dbReference type="ChEBI" id="CHEBI:15378"/>
        <dbReference type="ChEBI" id="CHEBI:16526"/>
        <dbReference type="ChEBI" id="CHEBI:64479"/>
        <dbReference type="ChEBI" id="CHEBI:78449"/>
        <dbReference type="ChEBI" id="CHEBI:78477"/>
        <dbReference type="ChEBI" id="CHEBI:78478"/>
    </reaction>
    <physiologicalReaction direction="left-to-right" evidence="23">
        <dbReference type="Rhea" id="RHEA:41901"/>
    </physiologicalReaction>
</comment>
<comment type="catalytic activity">
    <reaction evidence="44">
        <text>3-oxohexadecanoyl-[ACP] + NADPH + H(+) = (3R)-hydroxyhexadecanoyl-[ACP] + NADP(+)</text>
        <dbReference type="Rhea" id="RHEA:41904"/>
        <dbReference type="Rhea" id="RHEA-COMP:9649"/>
        <dbReference type="Rhea" id="RHEA-COMP:9650"/>
        <dbReference type="ChEBI" id="CHEBI:15378"/>
        <dbReference type="ChEBI" id="CHEBI:57783"/>
        <dbReference type="ChEBI" id="CHEBI:58349"/>
        <dbReference type="ChEBI" id="CHEBI:78478"/>
        <dbReference type="ChEBI" id="CHEBI:78480"/>
    </reaction>
    <physiologicalReaction direction="left-to-right" evidence="44">
        <dbReference type="Rhea" id="RHEA:41905"/>
    </physiologicalReaction>
</comment>
<dbReference type="InterPro" id="IPR001031">
    <property type="entry name" value="Thioesterase"/>
</dbReference>
<dbReference type="InterPro" id="IPR009081">
    <property type="entry name" value="PP-bd_ACP"/>
</dbReference>
<comment type="catalytic activity">
    <reaction evidence="15">
        <text>(3R)-hydroxyoctadecanoyl-[ACP] = (2E)-octadecenoyl-[ACP] + H2O</text>
        <dbReference type="Rhea" id="RHEA:41924"/>
        <dbReference type="Rhea" id="RHEA-COMP:9654"/>
        <dbReference type="Rhea" id="RHEA-COMP:9655"/>
        <dbReference type="ChEBI" id="CHEBI:15377"/>
        <dbReference type="ChEBI" id="CHEBI:78488"/>
        <dbReference type="ChEBI" id="CHEBI:78489"/>
    </reaction>
    <physiologicalReaction direction="left-to-right" evidence="15">
        <dbReference type="Rhea" id="RHEA:41925"/>
    </physiologicalReaction>
</comment>
<evidence type="ECO:0000256" key="49">
    <source>
        <dbReference type="PROSITE-ProRule" id="PRU01363"/>
    </source>
</evidence>
<keyword evidence="3" id="KW-0597">Phosphoprotein</keyword>
<dbReference type="InterPro" id="IPR020841">
    <property type="entry name" value="PKS_Beta-ketoAc_synthase_dom"/>
</dbReference>
<keyword evidence="8" id="KW-0511">Multifunctional enzyme</keyword>
<keyword evidence="54" id="KW-1185">Reference proteome</keyword>
<comment type="catalytic activity">
    <reaction evidence="28">
        <text>3-oxobutanoyl-[ACP] + NADPH + H(+) = (3R)-hydroxybutanoyl-[ACP] + NADP(+)</text>
        <dbReference type="Rhea" id="RHEA:41804"/>
        <dbReference type="Rhea" id="RHEA-COMP:9625"/>
        <dbReference type="Rhea" id="RHEA-COMP:9626"/>
        <dbReference type="ChEBI" id="CHEBI:15378"/>
        <dbReference type="ChEBI" id="CHEBI:57783"/>
        <dbReference type="ChEBI" id="CHEBI:58349"/>
        <dbReference type="ChEBI" id="CHEBI:78450"/>
        <dbReference type="ChEBI" id="CHEBI:78451"/>
    </reaction>
    <physiologicalReaction direction="left-to-right" evidence="28">
        <dbReference type="Rhea" id="RHEA:41805"/>
    </physiologicalReaction>
</comment>
<evidence type="ECO:0000259" key="51">
    <source>
        <dbReference type="PROSITE" id="PS50075"/>
    </source>
</evidence>
<dbReference type="Gene3D" id="3.90.180.10">
    <property type="entry name" value="Medium-chain alcohol dehydrogenases, catalytic domain"/>
    <property type="match status" value="1"/>
</dbReference>
<evidence type="ECO:0000256" key="36">
    <source>
        <dbReference type="ARBA" id="ARBA00048650"/>
    </source>
</evidence>
<comment type="catalytic activity">
    <reaction evidence="34">
        <text>a fatty acyl-[ACP] + malonyl-[ACP] + H(+) = a 3-oxoacyl-[ACP] + holo-[ACP] + CO2</text>
        <dbReference type="Rhea" id="RHEA:22836"/>
        <dbReference type="Rhea" id="RHEA-COMP:9623"/>
        <dbReference type="Rhea" id="RHEA-COMP:9685"/>
        <dbReference type="Rhea" id="RHEA-COMP:9916"/>
        <dbReference type="Rhea" id="RHEA-COMP:14125"/>
        <dbReference type="ChEBI" id="CHEBI:15378"/>
        <dbReference type="ChEBI" id="CHEBI:16526"/>
        <dbReference type="ChEBI" id="CHEBI:64479"/>
        <dbReference type="ChEBI" id="CHEBI:78449"/>
        <dbReference type="ChEBI" id="CHEBI:78776"/>
        <dbReference type="ChEBI" id="CHEBI:138651"/>
        <dbReference type="EC" id="2.3.1.41"/>
    </reaction>
    <physiologicalReaction direction="left-to-right" evidence="34">
        <dbReference type="Rhea" id="RHEA:22837"/>
    </physiologicalReaction>
</comment>
<dbReference type="Gene3D" id="3.10.129.110">
    <property type="entry name" value="Polyketide synthase dehydratase"/>
    <property type="match status" value="1"/>
</dbReference>
<dbReference type="InterPro" id="IPR042104">
    <property type="entry name" value="PKS_dehydratase_sf"/>
</dbReference>
<comment type="catalytic activity">
    <reaction evidence="13">
        <text>a (3R)-hydroxyacyl-[ACP] = a (2E)-enoyl-[ACP] + H2O</text>
        <dbReference type="Rhea" id="RHEA:13097"/>
        <dbReference type="Rhea" id="RHEA-COMP:9925"/>
        <dbReference type="Rhea" id="RHEA-COMP:9945"/>
        <dbReference type="ChEBI" id="CHEBI:15377"/>
        <dbReference type="ChEBI" id="CHEBI:78784"/>
        <dbReference type="ChEBI" id="CHEBI:78827"/>
        <dbReference type="EC" id="4.2.1.59"/>
    </reaction>
    <physiologicalReaction direction="left-to-right" evidence="13">
        <dbReference type="Rhea" id="RHEA:13098"/>
    </physiologicalReaction>
</comment>
<dbReference type="InterPro" id="IPR049900">
    <property type="entry name" value="PKS_mFAS_DH"/>
</dbReference>
<evidence type="ECO:0000256" key="43">
    <source>
        <dbReference type="ARBA" id="ARBA00049263"/>
    </source>
</evidence>
<comment type="catalytic activity">
    <reaction evidence="25">
        <text>dodecanoyl-[ACP] + malonyl-[ACP] + H(+) = 3-oxotetradecanoyl-[ACP] + holo-[ACP] + CO2</text>
        <dbReference type="Rhea" id="RHEA:41884"/>
        <dbReference type="Rhea" id="RHEA-COMP:9623"/>
        <dbReference type="Rhea" id="RHEA-COMP:9644"/>
        <dbReference type="Rhea" id="RHEA-COMP:9645"/>
        <dbReference type="Rhea" id="RHEA-COMP:9685"/>
        <dbReference type="ChEBI" id="CHEBI:15378"/>
        <dbReference type="ChEBI" id="CHEBI:16526"/>
        <dbReference type="ChEBI" id="CHEBI:64479"/>
        <dbReference type="ChEBI" id="CHEBI:65264"/>
        <dbReference type="ChEBI" id="CHEBI:78449"/>
        <dbReference type="ChEBI" id="CHEBI:78473"/>
    </reaction>
    <physiologicalReaction direction="left-to-right" evidence="25">
        <dbReference type="Rhea" id="RHEA:41885"/>
    </physiologicalReaction>
</comment>
<dbReference type="InterPro" id="IPR050091">
    <property type="entry name" value="PKS_NRPS_Biosynth_Enz"/>
</dbReference>
<evidence type="ECO:0000256" key="8">
    <source>
        <dbReference type="ARBA" id="ARBA00023268"/>
    </source>
</evidence>
<comment type="catalytic activity">
    <reaction evidence="45">
        <text>3-oxooctanoyl-[ACP] + NADPH + H(+) = (3R)-hydroxyoctanoyl-[ACP] + NADP(+)</text>
        <dbReference type="Rhea" id="RHEA:41840"/>
        <dbReference type="Rhea" id="RHEA-COMP:9633"/>
        <dbReference type="Rhea" id="RHEA-COMP:9634"/>
        <dbReference type="ChEBI" id="CHEBI:15378"/>
        <dbReference type="ChEBI" id="CHEBI:57783"/>
        <dbReference type="ChEBI" id="CHEBI:58349"/>
        <dbReference type="ChEBI" id="CHEBI:78460"/>
        <dbReference type="ChEBI" id="CHEBI:78461"/>
    </reaction>
    <physiologicalReaction direction="left-to-right" evidence="45">
        <dbReference type="Rhea" id="RHEA:41841"/>
    </physiologicalReaction>
</comment>
<comment type="catalytic activity">
    <reaction evidence="10">
        <text>(3R)-hydroxydodecanoyl-[ACP] = (2E)-dodecenoyl-[ACP] + H2O</text>
        <dbReference type="Rhea" id="RHEA:41876"/>
        <dbReference type="Rhea" id="RHEA-COMP:9642"/>
        <dbReference type="Rhea" id="RHEA-COMP:9643"/>
        <dbReference type="ChEBI" id="CHEBI:15377"/>
        <dbReference type="ChEBI" id="CHEBI:78470"/>
        <dbReference type="ChEBI" id="CHEBI:78472"/>
    </reaction>
    <physiologicalReaction direction="left-to-right" evidence="10">
        <dbReference type="Rhea" id="RHEA:41877"/>
    </physiologicalReaction>
</comment>
<comment type="catalytic activity">
    <reaction evidence="17">
        <text>(3R)-hydroxybutanoyl-[ACP] = (2E)-butenoyl-[ACP] + H2O</text>
        <dbReference type="Rhea" id="RHEA:41808"/>
        <dbReference type="Rhea" id="RHEA-COMP:9626"/>
        <dbReference type="Rhea" id="RHEA-COMP:9627"/>
        <dbReference type="ChEBI" id="CHEBI:15377"/>
        <dbReference type="ChEBI" id="CHEBI:78451"/>
        <dbReference type="ChEBI" id="CHEBI:78453"/>
    </reaction>
    <physiologicalReaction direction="left-to-right" evidence="17">
        <dbReference type="Rhea" id="RHEA:41809"/>
    </physiologicalReaction>
</comment>
<comment type="catalytic activity">
    <reaction evidence="24">
        <text>(2E)-butenoyl-[ACP] + NADPH + H(+) = butanoyl-[ACP] + NADP(+)</text>
        <dbReference type="Rhea" id="RHEA:41812"/>
        <dbReference type="Rhea" id="RHEA-COMP:9627"/>
        <dbReference type="Rhea" id="RHEA-COMP:9628"/>
        <dbReference type="ChEBI" id="CHEBI:15378"/>
        <dbReference type="ChEBI" id="CHEBI:57783"/>
        <dbReference type="ChEBI" id="CHEBI:58349"/>
        <dbReference type="ChEBI" id="CHEBI:78453"/>
        <dbReference type="ChEBI" id="CHEBI:78454"/>
    </reaction>
    <physiologicalReaction direction="left-to-right" evidence="24">
        <dbReference type="Rhea" id="RHEA:41813"/>
    </physiologicalReaction>
</comment>
<dbReference type="InterPro" id="IPR014043">
    <property type="entry name" value="Acyl_transferase_dom"/>
</dbReference>
<dbReference type="SUPFAM" id="SSF53474">
    <property type="entry name" value="alpha/beta-Hydrolases"/>
    <property type="match status" value="1"/>
</dbReference>
<dbReference type="PANTHER" id="PTHR43775:SF23">
    <property type="entry name" value="FATTY ACID SYNTHASE 3"/>
    <property type="match status" value="1"/>
</dbReference>
<dbReference type="PROSITE" id="PS00606">
    <property type="entry name" value="KS3_1"/>
    <property type="match status" value="1"/>
</dbReference>
<dbReference type="GO" id="GO:0004313">
    <property type="term" value="F:[acyl-carrier-protein] S-acetyltransferase activity"/>
    <property type="evidence" value="ECO:0007669"/>
    <property type="project" value="UniProtKB-EC"/>
</dbReference>
<reference evidence="55" key="1">
    <citation type="submission" date="2025-08" db="UniProtKB">
        <authorList>
            <consortium name="RefSeq"/>
        </authorList>
    </citation>
    <scope>IDENTIFICATION</scope>
    <source>
        <tissue evidence="55">Whole larval tissue</tissue>
    </source>
</reference>
<comment type="catalytic activity">
    <reaction evidence="42">
        <text>(2E)-tetradecenoyl-[ACP] + NADPH + H(+) = tetradecanoyl-[ACP] + NADP(+)</text>
        <dbReference type="Rhea" id="RHEA:41896"/>
        <dbReference type="Rhea" id="RHEA-COMP:9647"/>
        <dbReference type="Rhea" id="RHEA-COMP:9648"/>
        <dbReference type="ChEBI" id="CHEBI:15378"/>
        <dbReference type="ChEBI" id="CHEBI:57783"/>
        <dbReference type="ChEBI" id="CHEBI:58349"/>
        <dbReference type="ChEBI" id="CHEBI:78475"/>
        <dbReference type="ChEBI" id="CHEBI:78477"/>
    </reaction>
    <physiologicalReaction direction="left-to-right" evidence="42">
        <dbReference type="Rhea" id="RHEA:41897"/>
    </physiologicalReaction>
</comment>
<evidence type="ECO:0000256" key="25">
    <source>
        <dbReference type="ARBA" id="ARBA00047578"/>
    </source>
</evidence>
<comment type="catalytic activity">
    <reaction evidence="12">
        <text>(3R)-hydroxydecanoyl-[ACP] = (2E)-decenoyl-[ACP] + H2O</text>
        <dbReference type="Rhea" id="RHEA:41860"/>
        <dbReference type="Rhea" id="RHEA-COMP:9638"/>
        <dbReference type="Rhea" id="RHEA-COMP:9639"/>
        <dbReference type="ChEBI" id="CHEBI:15377"/>
        <dbReference type="ChEBI" id="CHEBI:78466"/>
        <dbReference type="ChEBI" id="CHEBI:78467"/>
    </reaction>
    <physiologicalReaction direction="left-to-right" evidence="12">
        <dbReference type="Rhea" id="RHEA:41861"/>
    </physiologicalReaction>
</comment>
<dbReference type="Gene3D" id="3.40.366.10">
    <property type="entry name" value="Malonyl-Coenzyme A Acyl Carrier Protein, domain 2"/>
    <property type="match status" value="1"/>
</dbReference>
<evidence type="ECO:0000256" key="41">
    <source>
        <dbReference type="ARBA" id="ARBA00049109"/>
    </source>
</evidence>
<dbReference type="CDD" id="cd05195">
    <property type="entry name" value="enoyl_red"/>
    <property type="match status" value="1"/>
</dbReference>
<dbReference type="InterPro" id="IPR020806">
    <property type="entry name" value="PKS_PP-bd"/>
</dbReference>
<comment type="catalytic activity">
    <reaction evidence="21">
        <text>a (3R)-hydroxyacyl-[ACP] + NADP(+) = a 3-oxoacyl-[ACP] + NADPH + H(+)</text>
        <dbReference type="Rhea" id="RHEA:17397"/>
        <dbReference type="Rhea" id="RHEA-COMP:9916"/>
        <dbReference type="Rhea" id="RHEA-COMP:9945"/>
        <dbReference type="ChEBI" id="CHEBI:15378"/>
        <dbReference type="ChEBI" id="CHEBI:57783"/>
        <dbReference type="ChEBI" id="CHEBI:58349"/>
        <dbReference type="ChEBI" id="CHEBI:78776"/>
        <dbReference type="ChEBI" id="CHEBI:78827"/>
        <dbReference type="EC" id="1.1.1.100"/>
    </reaction>
    <physiologicalReaction direction="right-to-left" evidence="21">
        <dbReference type="Rhea" id="RHEA:17399"/>
    </physiologicalReaction>
</comment>
<evidence type="ECO:0000256" key="45">
    <source>
        <dbReference type="ARBA" id="ARBA00049422"/>
    </source>
</evidence>
<keyword evidence="6" id="KW-0663">Pyridoxal phosphate</keyword>
<dbReference type="SMART" id="SM00827">
    <property type="entry name" value="PKS_AT"/>
    <property type="match status" value="1"/>
</dbReference>
<dbReference type="Gene3D" id="3.40.47.10">
    <property type="match status" value="1"/>
</dbReference>
<comment type="catalytic activity">
    <reaction evidence="26">
        <text>(2E)-hexadecenoyl-[ACP] + NADPH + H(+) = hexadecanoyl-[ACP] + NADP(+)</text>
        <dbReference type="Rhea" id="RHEA:41912"/>
        <dbReference type="Rhea" id="RHEA-COMP:9651"/>
        <dbReference type="Rhea" id="RHEA-COMP:9652"/>
        <dbReference type="ChEBI" id="CHEBI:15378"/>
        <dbReference type="ChEBI" id="CHEBI:57783"/>
        <dbReference type="ChEBI" id="CHEBI:58349"/>
        <dbReference type="ChEBI" id="CHEBI:78481"/>
        <dbReference type="ChEBI" id="CHEBI:78483"/>
    </reaction>
    <physiologicalReaction direction="left-to-right" evidence="26">
        <dbReference type="Rhea" id="RHEA:41913"/>
    </physiologicalReaction>
</comment>
<comment type="catalytic activity">
    <reaction evidence="43">
        <text>3-oxododecanoyl-[ACP] + NADPH + H(+) = (3R)-hydroxydodecanoyl-[ACP] + NADP(+)</text>
        <dbReference type="Rhea" id="RHEA:41872"/>
        <dbReference type="Rhea" id="RHEA-COMP:9641"/>
        <dbReference type="Rhea" id="RHEA-COMP:9642"/>
        <dbReference type="ChEBI" id="CHEBI:15378"/>
        <dbReference type="ChEBI" id="CHEBI:57783"/>
        <dbReference type="ChEBI" id="CHEBI:58349"/>
        <dbReference type="ChEBI" id="CHEBI:78469"/>
        <dbReference type="ChEBI" id="CHEBI:78470"/>
    </reaction>
    <physiologicalReaction direction="left-to-right" evidence="43">
        <dbReference type="Rhea" id="RHEA:41873"/>
    </physiologicalReaction>
</comment>
<dbReference type="InterPro" id="IPR020843">
    <property type="entry name" value="ER"/>
</dbReference>
<dbReference type="PROSITE" id="PS52019">
    <property type="entry name" value="PKS_MFAS_DH"/>
    <property type="match status" value="1"/>
</dbReference>
<evidence type="ECO:0000256" key="44">
    <source>
        <dbReference type="ARBA" id="ARBA00049414"/>
    </source>
</evidence>
<comment type="catalytic activity">
    <reaction evidence="39">
        <text>3-oxotetradecanoyl-[ACP] + NADPH + H(+) = (3R)-hydroxytetradecanoyl-[ACP] + NADP(+)</text>
        <dbReference type="Rhea" id="RHEA:41888"/>
        <dbReference type="Rhea" id="RHEA-COMP:9645"/>
        <dbReference type="Rhea" id="RHEA-COMP:9646"/>
        <dbReference type="ChEBI" id="CHEBI:15378"/>
        <dbReference type="ChEBI" id="CHEBI:57783"/>
        <dbReference type="ChEBI" id="CHEBI:58349"/>
        <dbReference type="ChEBI" id="CHEBI:78473"/>
        <dbReference type="ChEBI" id="CHEBI:78474"/>
    </reaction>
    <physiologicalReaction direction="left-to-right" evidence="39">
        <dbReference type="Rhea" id="RHEA:41889"/>
    </physiologicalReaction>
</comment>
<evidence type="ECO:0000256" key="33">
    <source>
        <dbReference type="ARBA" id="ARBA00048420"/>
    </source>
</evidence>
<comment type="catalytic activity">
    <reaction evidence="32">
        <text>tetradecanoyl-[ACP] + H2O = tetradecanoate + holo-[ACP] + H(+)</text>
        <dbReference type="Rhea" id="RHEA:30123"/>
        <dbReference type="Rhea" id="RHEA-COMP:9648"/>
        <dbReference type="Rhea" id="RHEA-COMP:9685"/>
        <dbReference type="ChEBI" id="CHEBI:15377"/>
        <dbReference type="ChEBI" id="CHEBI:15378"/>
        <dbReference type="ChEBI" id="CHEBI:30807"/>
        <dbReference type="ChEBI" id="CHEBI:64479"/>
        <dbReference type="ChEBI" id="CHEBI:78477"/>
        <dbReference type="EC" id="3.1.2.14"/>
    </reaction>
    <physiologicalReaction direction="left-to-right" evidence="32">
        <dbReference type="Rhea" id="RHEA:30124"/>
    </physiologicalReaction>
</comment>
<dbReference type="Pfam" id="PF08659">
    <property type="entry name" value="KR"/>
    <property type="match status" value="1"/>
</dbReference>
<evidence type="ECO:0000313" key="55">
    <source>
        <dbReference type="RefSeq" id="XP_050552886.1"/>
    </source>
</evidence>
<evidence type="ECO:0000256" key="40">
    <source>
        <dbReference type="ARBA" id="ARBA00049019"/>
    </source>
</evidence>
<sequence>MAPTTIAEDRLQSGHRLSHPPPGDEVLITGVSGYFPDSDSVIHLQENLFNKVDLVSNDARRWKLVHPEIPHRTGKINNLNKFDASFFGVHYEQAHTMDPMCRMLLEKAYEAIIDAGMNPKELRDKKVGVFIGACFSESDKIWFYDKMQINNHAISGCSRAMLANRISYWLGVTGPSYTVDTACSSSFYALVHAYRAVREGYCDAAIVGGNNLCLHPYVSLQFARLGVLSLDGACKSFDNSANGYARSEAIVVVLLQKAKDSRRVYAQMIHGKTNCDGYKEQGISYPASIIQKQLLKEFYEECAIPPSVLEYLEAHGTGTRVGDPQELQAIDEIFCTGRNEPLLIGSIKSNLGHSEPASGLCSIAKMCIAYNTGYIPPNIHFKTPREGVAALAENRVSVVTDKTPWGRGMSGVNSFGFGGANAHALLKDVARAKVNHGIPLDDLPRLVCVSGRTESAVARILDDLESRTVDVDLIRLLHAIHAADIAGHGFRGYTLLGSTPTKSVSLAREIQYFSGVRRPVWFVYSGMGSQWAGMAKELMRIPVFAAAIEKCHKALEPKGINLTKIVTENDPKIYDNILNSFIGIAAVQIGLTDVLKTIGIEPDYVIGYSVGDFGCAYADGCLTTEEVILSAYNRGLALVNKPYFKDSMADISIGYHQEVVKNFKRSRSEKWVSMPLLKAKCENVKSSAQSYTYGVETPELFEETARLIHANAITIEIAPHGLLQAILRRSLKKDVVNVALTQKAHPDNVQVLFTAFGRLYEAGLHPHLANIYPHVPFPVAQGTPMLAHLVEWEHSENWFVPSYNDLDKMKVDERTVWKSIEDDETEYMTGHVVDGRNLYPATGYLLLVWETLGMMIGEPYTEVSIVFENVRFQRATNIPKEGSLEFTITIHKKSGNFEIFESGASIVTGRIYAKKNVSREFRVLPHSPEVRNPAFKHLLTKDFYKELRLRGYQYSGLFRGVLGCNVDATRGRIAWSNNWVTFMDCMLQMMMIGQDTRGLFVPTRIEKLSIDAPMHCNAISKMNPDSDRKSFEVRVYPEVNVIRSGGIEIRGLHATPITKRQPLGVPVLEKYEFIPNFGKSKMKTGDILRANIQLVLENIQTHKVKSIELVDEEYKKNDLKPILESIGQMLGDLPYMQAELLMVSKEPIEVPYNITVIENRKLVGESNTALFVGANLLGRPEILHQAAGTLRDKAFIMSREKDYPKKITNKYDIVTVYDTGFEYMVLLRNRVEVKPAKFIRILAADDSFSWVDKVKEELNEGQKVVLYAQDEPINGILGLVNCLRKEPGGEIVYGLFISDPSAPPFNPDLEFYEEQLKKDLAFNVYKDGQWGTYRHLLLDDLETVPANHAYVNALTIGDLSSLTWVEGTIRDNHVFKDKEKMLIHVYCAALNFRDVMTAIGRVTVDAIDSGRLAQECVKGIEVVGKTVNGTRVMGDVRNRGIANLVEGDRLSLCPIPDEWSFEEAATVPVAYKTVYYAMFMLGEMQRGESILIHAGSGGVGQAAINVALYYGCEVFTTVGTAEKRAFIKKLFPQLKDSHIGNSRDTSFEDMIRRETNGKGVDLVLNSLSDDKLQASVRCLAFRGRFLEIGKFDISSNTAIALYFRTKEISFYGVMLNYIYKQDIKVRKRLQDLLLNGIENGAVRPLTYCTFKANEVENAFRYMAAGKHIGKVIVKIREEERGSGPVRPVPTPIDAVPRYICHEDHVYVLVGGLGGFGLELADWLIIRGARKILLNSRRGITNGYQSSRLRTWATYGADVQISTHDVTTETGCEEMLKMALSMGPVHAIFNLAVVLSDSIFENQTPESFKISFSPKGLGTIHLDKLSRKLCPDLEDFVIFSSVSCGRGNAGQTNYGYSNSVMERICEERKKLGFPALAMQWGAIADVGLVADLQEEDIQLEIAGTLQQRISSCLSVLDKLMKQDVPIVSSIVVAEKKAGAEGCTNAVDAVAQILGIKDLKTVSQQSTLAELGMDSMMALEINQTLEREFEIFLTARDIRTLTFTRLAELTERHEASSSASASNPTNLEGVGLRVLMRNFGDKKTASEPYVYMPTMVSDGIEASVYFKDEGLETTHAMDRVMFMLPGIEGYAATLEQLCRGLEIKACVLQLGVDHKNENMDQMVNRLYKTVISKLTPGAPFWLLGYSYGSLLTLELASRLEEAGFKGTVFCLDGAPDFLYAIISKTMNINNDFQLQNSLLCQAVSIVAPTLDVANEVTDKLNEIESYEERIALAVKMTPIQNKYSDEFFANIARACFDRLKTILDFDPKAFRKLQSPVILLRPKENPSFVAVEENYGLDKYTENSVTVHFLEGNHVSIIENKDCANIINRVLVENKEGTSSS</sequence>
<evidence type="ECO:0000256" key="14">
    <source>
        <dbReference type="ARBA" id="ARBA00023398"/>
    </source>
</evidence>
<comment type="catalytic activity">
    <reaction evidence="33">
        <text>(2E)-octenoyl-[ACP] + NADPH + H(+) = octanoyl-[ACP] + NADP(+)</text>
        <dbReference type="Rhea" id="RHEA:41848"/>
        <dbReference type="Rhea" id="RHEA-COMP:9635"/>
        <dbReference type="Rhea" id="RHEA-COMP:9636"/>
        <dbReference type="ChEBI" id="CHEBI:15378"/>
        <dbReference type="ChEBI" id="CHEBI:57783"/>
        <dbReference type="ChEBI" id="CHEBI:58349"/>
        <dbReference type="ChEBI" id="CHEBI:78462"/>
        <dbReference type="ChEBI" id="CHEBI:78463"/>
    </reaction>
    <physiologicalReaction direction="left-to-right" evidence="33">
        <dbReference type="Rhea" id="RHEA:41849"/>
    </physiologicalReaction>
</comment>
<feature type="domain" description="PKS/mFAS DH" evidence="53">
    <location>
        <begin position="800"/>
        <end position="1063"/>
    </location>
</feature>
<keyword evidence="2" id="KW-0596">Phosphopantetheine</keyword>
<evidence type="ECO:0000256" key="21">
    <source>
        <dbReference type="ARBA" id="ARBA00047400"/>
    </source>
</evidence>
<comment type="catalytic activity">
    <reaction evidence="36">
        <text>a 2,3-saturated acyl-[ACP] + NADP(+) = a (2E)-enoyl-[ACP] + NADPH + H(+)</text>
        <dbReference type="Rhea" id="RHEA:22564"/>
        <dbReference type="Rhea" id="RHEA-COMP:9925"/>
        <dbReference type="Rhea" id="RHEA-COMP:9926"/>
        <dbReference type="ChEBI" id="CHEBI:15378"/>
        <dbReference type="ChEBI" id="CHEBI:57783"/>
        <dbReference type="ChEBI" id="CHEBI:58349"/>
        <dbReference type="ChEBI" id="CHEBI:78784"/>
        <dbReference type="ChEBI" id="CHEBI:78785"/>
        <dbReference type="EC" id="1.3.1.39"/>
    </reaction>
    <physiologicalReaction direction="right-to-left" evidence="36">
        <dbReference type="Rhea" id="RHEA:22566"/>
    </physiologicalReaction>
</comment>
<dbReference type="InterPro" id="IPR014031">
    <property type="entry name" value="Ketoacyl_synth_C"/>
</dbReference>
<comment type="catalytic activity">
    <reaction evidence="30">
        <text>hexadecanoyl-[ACP] + malonyl-[ACP] + H(+) = 3-oxooctadecanoyl-[ACP] + holo-[ACP] + CO2</text>
        <dbReference type="Rhea" id="RHEA:41916"/>
        <dbReference type="Rhea" id="RHEA-COMP:9623"/>
        <dbReference type="Rhea" id="RHEA-COMP:9652"/>
        <dbReference type="Rhea" id="RHEA-COMP:9653"/>
        <dbReference type="Rhea" id="RHEA-COMP:9685"/>
        <dbReference type="ChEBI" id="CHEBI:15378"/>
        <dbReference type="ChEBI" id="CHEBI:16526"/>
        <dbReference type="ChEBI" id="CHEBI:64479"/>
        <dbReference type="ChEBI" id="CHEBI:78449"/>
        <dbReference type="ChEBI" id="CHEBI:78483"/>
        <dbReference type="ChEBI" id="CHEBI:78487"/>
    </reaction>
    <physiologicalReaction direction="left-to-right" evidence="30">
        <dbReference type="Rhea" id="RHEA:41917"/>
    </physiologicalReaction>
</comment>
<dbReference type="SMART" id="SM00823">
    <property type="entry name" value="PKS_PP"/>
    <property type="match status" value="1"/>
</dbReference>
<comment type="catalytic activity">
    <reaction evidence="37">
        <text>holo-[ACP] + acetyl-CoA = acetyl-[ACP] + CoA</text>
        <dbReference type="Rhea" id="RHEA:41788"/>
        <dbReference type="Rhea" id="RHEA-COMP:9621"/>
        <dbReference type="Rhea" id="RHEA-COMP:9685"/>
        <dbReference type="ChEBI" id="CHEBI:57287"/>
        <dbReference type="ChEBI" id="CHEBI:57288"/>
        <dbReference type="ChEBI" id="CHEBI:64479"/>
        <dbReference type="ChEBI" id="CHEBI:78446"/>
        <dbReference type="EC" id="2.3.1.38"/>
    </reaction>
    <physiologicalReaction direction="left-to-right" evidence="37">
        <dbReference type="Rhea" id="RHEA:41789"/>
    </physiologicalReaction>
</comment>
<evidence type="ECO:0000256" key="28">
    <source>
        <dbReference type="ARBA" id="ARBA00047953"/>
    </source>
</evidence>
<dbReference type="InterPro" id="IPR001227">
    <property type="entry name" value="Ac_transferase_dom_sf"/>
</dbReference>
<evidence type="ECO:0000256" key="29">
    <source>
        <dbReference type="ARBA" id="ARBA00047961"/>
    </source>
</evidence>
<evidence type="ECO:0000256" key="32">
    <source>
        <dbReference type="ARBA" id="ARBA00048289"/>
    </source>
</evidence>
<dbReference type="SUPFAM" id="SSF47336">
    <property type="entry name" value="ACP-like"/>
    <property type="match status" value="1"/>
</dbReference>
<dbReference type="Gene3D" id="3.30.70.3290">
    <property type="match status" value="1"/>
</dbReference>
<dbReference type="InterPro" id="IPR057326">
    <property type="entry name" value="KR_dom"/>
</dbReference>
<dbReference type="Pfam" id="PF21149">
    <property type="entry name" value="FAS_pseudo-KR"/>
    <property type="match status" value="1"/>
</dbReference>
<dbReference type="FunFam" id="3.40.50.720:FF:000209">
    <property type="entry name" value="Polyketide synthase Pks12"/>
    <property type="match status" value="1"/>
</dbReference>
<evidence type="ECO:0000256" key="11">
    <source>
        <dbReference type="ARBA" id="ARBA00023373"/>
    </source>
</evidence>
<dbReference type="InterPro" id="IPR036736">
    <property type="entry name" value="ACP-like_sf"/>
</dbReference>
<feature type="active site" description="Proton acceptor; for dehydratase activity" evidence="49">
    <location>
        <position position="831"/>
    </location>
</feature>
<organism evidence="54 55">
    <name type="scientific">Spodoptera frugiperda</name>
    <name type="common">Fall armyworm</name>
    <dbReference type="NCBI Taxonomy" id="7108"/>
    <lineage>
        <taxon>Eukaryota</taxon>
        <taxon>Metazoa</taxon>
        <taxon>Ecdysozoa</taxon>
        <taxon>Arthropoda</taxon>
        <taxon>Hexapoda</taxon>
        <taxon>Insecta</taxon>
        <taxon>Pterygota</taxon>
        <taxon>Neoptera</taxon>
        <taxon>Endopterygota</taxon>
        <taxon>Lepidoptera</taxon>
        <taxon>Glossata</taxon>
        <taxon>Ditrysia</taxon>
        <taxon>Noctuoidea</taxon>
        <taxon>Noctuidae</taxon>
        <taxon>Amphipyrinae</taxon>
        <taxon>Spodoptera</taxon>
    </lineage>
</organism>
<comment type="catalytic activity">
    <reaction evidence="41">
        <text>decanoyl-[ACP] + malonyl-[ACP] + H(+) = 3-oxododecanoyl-[ACP] + holo-[ACP] + CO2</text>
        <dbReference type="Rhea" id="RHEA:41868"/>
        <dbReference type="Rhea" id="RHEA-COMP:9623"/>
        <dbReference type="Rhea" id="RHEA-COMP:9640"/>
        <dbReference type="Rhea" id="RHEA-COMP:9641"/>
        <dbReference type="Rhea" id="RHEA-COMP:9685"/>
        <dbReference type="ChEBI" id="CHEBI:15378"/>
        <dbReference type="ChEBI" id="CHEBI:16526"/>
        <dbReference type="ChEBI" id="CHEBI:64479"/>
        <dbReference type="ChEBI" id="CHEBI:78449"/>
        <dbReference type="ChEBI" id="CHEBI:78468"/>
        <dbReference type="ChEBI" id="CHEBI:78469"/>
    </reaction>
    <physiologicalReaction direction="left-to-right" evidence="41">
        <dbReference type="Rhea" id="RHEA:41869"/>
    </physiologicalReaction>
</comment>
<dbReference type="Pfam" id="PF00550">
    <property type="entry name" value="PP-binding"/>
    <property type="match status" value="1"/>
</dbReference>
<dbReference type="GO" id="GO:0141148">
    <property type="term" value="F:enoyl-[acyl-carrier-protein] reductase (NADPH) activity"/>
    <property type="evidence" value="ECO:0007669"/>
    <property type="project" value="UniProtKB-EC"/>
</dbReference>
<proteinExistence type="predicted"/>
<evidence type="ECO:0000259" key="53">
    <source>
        <dbReference type="PROSITE" id="PS52019"/>
    </source>
</evidence>
<dbReference type="RefSeq" id="XP_050552886.1">
    <property type="nucleotide sequence ID" value="XM_050696929.1"/>
</dbReference>
<comment type="catalytic activity">
    <reaction evidence="38">
        <text>hexadecanoyl-[ACP] + H2O = hexadecanoate + holo-[ACP] + H(+)</text>
        <dbReference type="Rhea" id="RHEA:41932"/>
        <dbReference type="Rhea" id="RHEA-COMP:9652"/>
        <dbReference type="Rhea" id="RHEA-COMP:9685"/>
        <dbReference type="ChEBI" id="CHEBI:7896"/>
        <dbReference type="ChEBI" id="CHEBI:15377"/>
        <dbReference type="ChEBI" id="CHEBI:15378"/>
        <dbReference type="ChEBI" id="CHEBI:64479"/>
        <dbReference type="ChEBI" id="CHEBI:78483"/>
        <dbReference type="EC" id="3.1.2.14"/>
    </reaction>
    <physiologicalReaction direction="left-to-right" evidence="38">
        <dbReference type="Rhea" id="RHEA:41933"/>
    </physiologicalReaction>
</comment>
<comment type="catalytic activity">
    <reaction evidence="20">
        <text>hexanoyl-[ACP] + malonyl-[ACP] + H(+) = 3-oxooctanoyl-[ACP] + holo-[ACP] + CO2</text>
        <dbReference type="Rhea" id="RHEA:41836"/>
        <dbReference type="Rhea" id="RHEA-COMP:9623"/>
        <dbReference type="Rhea" id="RHEA-COMP:9632"/>
        <dbReference type="Rhea" id="RHEA-COMP:9633"/>
        <dbReference type="Rhea" id="RHEA-COMP:9685"/>
        <dbReference type="ChEBI" id="CHEBI:15378"/>
        <dbReference type="ChEBI" id="CHEBI:16526"/>
        <dbReference type="ChEBI" id="CHEBI:64479"/>
        <dbReference type="ChEBI" id="CHEBI:78449"/>
        <dbReference type="ChEBI" id="CHEBI:78459"/>
        <dbReference type="ChEBI" id="CHEBI:78460"/>
    </reaction>
    <physiologicalReaction direction="left-to-right" evidence="20">
        <dbReference type="Rhea" id="RHEA:41837"/>
    </physiologicalReaction>
</comment>
<dbReference type="Pfam" id="PF00698">
    <property type="entry name" value="Acyl_transf_1"/>
    <property type="match status" value="1"/>
</dbReference>
<dbReference type="GeneID" id="118274999"/>
<dbReference type="InterPro" id="IPR018201">
    <property type="entry name" value="Ketoacyl_synth_AS"/>
</dbReference>
<evidence type="ECO:0000256" key="5">
    <source>
        <dbReference type="ARBA" id="ARBA00022799"/>
    </source>
</evidence>
<evidence type="ECO:0000256" key="34">
    <source>
        <dbReference type="ARBA" id="ARBA00048506"/>
    </source>
</evidence>
<dbReference type="Pfam" id="PF00109">
    <property type="entry name" value="ketoacyl-synt"/>
    <property type="match status" value="1"/>
</dbReference>
<feature type="domain" description="Ketosynthase family 3 (KS3)" evidence="52">
    <location>
        <begin position="23"/>
        <end position="428"/>
    </location>
</feature>
<evidence type="ECO:0000256" key="4">
    <source>
        <dbReference type="ARBA" id="ARBA00022679"/>
    </source>
</evidence>
<comment type="catalytic activity">
    <reaction evidence="14">
        <text>(3R)-hydroxytetradecanoyl-[ACP] = (2E)-tetradecenoyl-[ACP] + H2O</text>
        <dbReference type="Rhea" id="RHEA:41892"/>
        <dbReference type="Rhea" id="RHEA-COMP:9646"/>
        <dbReference type="Rhea" id="RHEA-COMP:9647"/>
        <dbReference type="ChEBI" id="CHEBI:15377"/>
        <dbReference type="ChEBI" id="CHEBI:78474"/>
        <dbReference type="ChEBI" id="CHEBI:78475"/>
    </reaction>
    <physiologicalReaction direction="left-to-right" evidence="14">
        <dbReference type="Rhea" id="RHEA:41893"/>
    </physiologicalReaction>
</comment>
<dbReference type="GO" id="GO:0004316">
    <property type="term" value="F:3-oxoacyl-[acyl-carrier-protein] reductase (NADPH) activity"/>
    <property type="evidence" value="ECO:0007669"/>
    <property type="project" value="UniProtKB-EC"/>
</dbReference>
<dbReference type="InterPro" id="IPR036291">
    <property type="entry name" value="NAD(P)-bd_dom_sf"/>
</dbReference>
<evidence type="ECO:0000256" key="13">
    <source>
        <dbReference type="ARBA" id="ARBA00023394"/>
    </source>
</evidence>
<dbReference type="SUPFAM" id="SSF51735">
    <property type="entry name" value="NAD(P)-binding Rossmann-fold domains"/>
    <property type="match status" value="2"/>
</dbReference>
<dbReference type="SMART" id="SM00825">
    <property type="entry name" value="PKS_KS"/>
    <property type="match status" value="1"/>
</dbReference>
<evidence type="ECO:0000256" key="48">
    <source>
        <dbReference type="ARBA" id="ARBA00049533"/>
    </source>
</evidence>
<dbReference type="InterPro" id="IPR013968">
    <property type="entry name" value="PKS_KR"/>
</dbReference>
<evidence type="ECO:0000256" key="22">
    <source>
        <dbReference type="ARBA" id="ARBA00047440"/>
    </source>
</evidence>
<dbReference type="InterPro" id="IPR016039">
    <property type="entry name" value="Thiolase-like"/>
</dbReference>
<feature type="region of interest" description="Disordered" evidence="50">
    <location>
        <begin position="1"/>
        <end position="22"/>
    </location>
</feature>
<comment type="catalytic activity">
    <reaction evidence="40">
        <text>(2E)-octadecenoyl-[ACP] + NADPH + H(+) = octadecanoyl-[ACP] + NADP(+)</text>
        <dbReference type="Rhea" id="RHEA:41928"/>
        <dbReference type="Rhea" id="RHEA-COMP:9655"/>
        <dbReference type="Rhea" id="RHEA-COMP:9656"/>
        <dbReference type="ChEBI" id="CHEBI:15378"/>
        <dbReference type="ChEBI" id="CHEBI:57783"/>
        <dbReference type="ChEBI" id="CHEBI:58349"/>
        <dbReference type="ChEBI" id="CHEBI:78489"/>
        <dbReference type="ChEBI" id="CHEBI:78495"/>
    </reaction>
    <physiologicalReaction direction="left-to-right" evidence="40">
        <dbReference type="Rhea" id="RHEA:41929"/>
    </physiologicalReaction>
</comment>
<comment type="catalytic activity">
    <reaction evidence="16">
        <text>(3R)-hydroxyhexadecanoyl-[ACP] = (2E)-hexadecenoyl-[ACP] + H2O</text>
        <dbReference type="Rhea" id="RHEA:41908"/>
        <dbReference type="Rhea" id="RHEA-COMP:9650"/>
        <dbReference type="Rhea" id="RHEA-COMP:9651"/>
        <dbReference type="ChEBI" id="CHEBI:15377"/>
        <dbReference type="ChEBI" id="CHEBI:78480"/>
        <dbReference type="ChEBI" id="CHEBI:78481"/>
    </reaction>
    <physiologicalReaction direction="left-to-right" evidence="16">
        <dbReference type="Rhea" id="RHEA:41909"/>
    </physiologicalReaction>
</comment>
<dbReference type="Gene3D" id="1.10.1200.10">
    <property type="entry name" value="ACP-like"/>
    <property type="match status" value="1"/>
</dbReference>
<dbReference type="InterPro" id="IPR029058">
    <property type="entry name" value="AB_hydrolase_fold"/>
</dbReference>
<keyword evidence="7" id="KW-0007">Acetylation</keyword>
<feature type="domain" description="Carrier" evidence="51">
    <location>
        <begin position="1938"/>
        <end position="2015"/>
    </location>
</feature>
<dbReference type="Pfam" id="PF00975">
    <property type="entry name" value="Thioesterase"/>
    <property type="match status" value="1"/>
</dbReference>
<dbReference type="Gene3D" id="3.40.50.720">
    <property type="entry name" value="NAD(P)-binding Rossmann-like Domain"/>
    <property type="match status" value="1"/>
</dbReference>
<evidence type="ECO:0000256" key="9">
    <source>
        <dbReference type="ARBA" id="ARBA00023332"/>
    </source>
</evidence>
<dbReference type="InterPro" id="IPR011032">
    <property type="entry name" value="GroES-like_sf"/>
</dbReference>
<dbReference type="OrthoDB" id="329835at2759"/>
<comment type="catalytic activity">
    <reaction evidence="19">
        <text>3-oxooctadecanoyl-[ACP] + NADPH + H(+) = (3R)-hydroxyoctadecanoyl-[ACP] + NADP(+)</text>
        <dbReference type="Rhea" id="RHEA:41920"/>
        <dbReference type="Rhea" id="RHEA-COMP:9653"/>
        <dbReference type="Rhea" id="RHEA-COMP:9654"/>
        <dbReference type="ChEBI" id="CHEBI:15378"/>
        <dbReference type="ChEBI" id="CHEBI:57783"/>
        <dbReference type="ChEBI" id="CHEBI:58349"/>
        <dbReference type="ChEBI" id="CHEBI:78487"/>
        <dbReference type="ChEBI" id="CHEBI:78488"/>
    </reaction>
    <physiologicalReaction direction="left-to-right" evidence="19">
        <dbReference type="Rhea" id="RHEA:41921"/>
    </physiologicalReaction>
</comment>
<dbReference type="CDD" id="cd00833">
    <property type="entry name" value="PKS"/>
    <property type="match status" value="1"/>
</dbReference>
<evidence type="ECO:0000256" key="24">
    <source>
        <dbReference type="ARBA" id="ARBA00047500"/>
    </source>
</evidence>
<keyword evidence="4" id="KW-0808">Transferase</keyword>
<comment type="catalytic activity">
    <reaction evidence="31">
        <text>(2E)-dodecenoyl-[ACP] + NADPH + H(+) = dodecanoyl-[ACP] + NADP(+)</text>
        <dbReference type="Rhea" id="RHEA:41880"/>
        <dbReference type="Rhea" id="RHEA-COMP:9643"/>
        <dbReference type="Rhea" id="RHEA-COMP:9644"/>
        <dbReference type="ChEBI" id="CHEBI:15378"/>
        <dbReference type="ChEBI" id="CHEBI:57783"/>
        <dbReference type="ChEBI" id="CHEBI:58349"/>
        <dbReference type="ChEBI" id="CHEBI:65264"/>
        <dbReference type="ChEBI" id="CHEBI:78472"/>
    </reaction>
    <physiologicalReaction direction="left-to-right" evidence="31">
        <dbReference type="Rhea" id="RHEA:41881"/>
    </physiologicalReaction>
</comment>
<evidence type="ECO:0000256" key="23">
    <source>
        <dbReference type="ARBA" id="ARBA00047451"/>
    </source>
</evidence>
<dbReference type="GO" id="GO:0004315">
    <property type="term" value="F:3-oxoacyl-[acyl-carrier-protein] synthase activity"/>
    <property type="evidence" value="ECO:0007669"/>
    <property type="project" value="UniProtKB-EC"/>
</dbReference>
<evidence type="ECO:0000256" key="1">
    <source>
        <dbReference type="ARBA" id="ARBA00005189"/>
    </source>
</evidence>
<protein>
    <submittedName>
        <fullName evidence="55">Fatty acid synthase-like</fullName>
    </submittedName>
</protein>
<dbReference type="GO" id="GO:0031177">
    <property type="term" value="F:phosphopantetheine binding"/>
    <property type="evidence" value="ECO:0007669"/>
    <property type="project" value="InterPro"/>
</dbReference>
<comment type="catalytic activity">
    <reaction evidence="48">
        <text>octanoyl-[ACP] + malonyl-[ACP] + H(+) = 3-oxodecanoyl-[ACP] + holo-[ACP] + CO2</text>
        <dbReference type="Rhea" id="RHEA:41852"/>
        <dbReference type="Rhea" id="RHEA-COMP:9623"/>
        <dbReference type="Rhea" id="RHEA-COMP:9636"/>
        <dbReference type="Rhea" id="RHEA-COMP:9637"/>
        <dbReference type="Rhea" id="RHEA-COMP:9685"/>
        <dbReference type="ChEBI" id="CHEBI:15378"/>
        <dbReference type="ChEBI" id="CHEBI:16526"/>
        <dbReference type="ChEBI" id="CHEBI:64479"/>
        <dbReference type="ChEBI" id="CHEBI:78449"/>
        <dbReference type="ChEBI" id="CHEBI:78463"/>
        <dbReference type="ChEBI" id="CHEBI:78464"/>
    </reaction>
    <physiologicalReaction direction="left-to-right" evidence="48">
        <dbReference type="Rhea" id="RHEA:41853"/>
    </physiologicalReaction>
</comment>
<dbReference type="SUPFAM" id="SSF50129">
    <property type="entry name" value="GroES-like"/>
    <property type="match status" value="1"/>
</dbReference>
<dbReference type="CDD" id="cd08954">
    <property type="entry name" value="KR_1_FAS_SDR_x"/>
    <property type="match status" value="1"/>
</dbReference>
<evidence type="ECO:0000256" key="50">
    <source>
        <dbReference type="SAM" id="MobiDB-lite"/>
    </source>
</evidence>
<dbReference type="PROSITE" id="PS50075">
    <property type="entry name" value="CARRIER"/>
    <property type="match status" value="1"/>
</dbReference>
<dbReference type="Proteomes" id="UP000829999">
    <property type="component" value="Chromosome 11"/>
</dbReference>
<dbReference type="SMART" id="SM00822">
    <property type="entry name" value="PKS_KR"/>
    <property type="match status" value="1"/>
</dbReference>
<dbReference type="Pfam" id="PF13602">
    <property type="entry name" value="ADH_zinc_N_2"/>
    <property type="match status" value="1"/>
</dbReference>
<evidence type="ECO:0000256" key="7">
    <source>
        <dbReference type="ARBA" id="ARBA00022990"/>
    </source>
</evidence>
<feature type="active site" description="Proton donor; for dehydratase activity" evidence="49">
    <location>
        <position position="984"/>
    </location>
</feature>
<dbReference type="Gene3D" id="3.40.50.1820">
    <property type="entry name" value="alpha/beta hydrolase"/>
    <property type="match status" value="1"/>
</dbReference>
<dbReference type="InterPro" id="IPR049391">
    <property type="entry name" value="FAS_pseudo-KR"/>
</dbReference>
<evidence type="ECO:0000256" key="38">
    <source>
        <dbReference type="ARBA" id="ARBA00048704"/>
    </source>
</evidence>
<dbReference type="SUPFAM" id="SSF52151">
    <property type="entry name" value="FabD/lysophospholipase-like"/>
    <property type="match status" value="1"/>
</dbReference>
<feature type="region of interest" description="C-terminal hotdog fold" evidence="49">
    <location>
        <begin position="935"/>
        <end position="1063"/>
    </location>
</feature>
<dbReference type="SUPFAM" id="SSF53901">
    <property type="entry name" value="Thiolase-like"/>
    <property type="match status" value="1"/>
</dbReference>
<evidence type="ECO:0000313" key="54">
    <source>
        <dbReference type="Proteomes" id="UP000829999"/>
    </source>
</evidence>
<comment type="catalytic activity">
    <reaction evidence="11">
        <text>(3R)-hydroxyhexanoyl-[ACP] = (2E)-hexenoyl-[ACP] + H2O</text>
        <dbReference type="Rhea" id="RHEA:41828"/>
        <dbReference type="Rhea" id="RHEA-COMP:9630"/>
        <dbReference type="Rhea" id="RHEA-COMP:9631"/>
        <dbReference type="ChEBI" id="CHEBI:15377"/>
        <dbReference type="ChEBI" id="CHEBI:78457"/>
        <dbReference type="ChEBI" id="CHEBI:78458"/>
    </reaction>
    <physiologicalReaction direction="left-to-right" evidence="11">
        <dbReference type="Rhea" id="RHEA:41829"/>
    </physiologicalReaction>
</comment>
<evidence type="ECO:0000256" key="18">
    <source>
        <dbReference type="ARBA" id="ARBA00023442"/>
    </source>
</evidence>
<comment type="pathway">
    <text evidence="1">Lipid metabolism.</text>
</comment>
<dbReference type="GO" id="GO:0019171">
    <property type="term" value="F:(3R)-hydroxyacyl-[acyl-carrier-protein] dehydratase activity"/>
    <property type="evidence" value="ECO:0007669"/>
    <property type="project" value="UniProtKB-EC"/>
</dbReference>
<comment type="catalytic activity">
    <reaction evidence="27">
        <text>(2E)-hexenoyl-[ACP] + NADPH + H(+) = hexanoyl-[ACP] + NADP(+)</text>
        <dbReference type="Rhea" id="RHEA:41832"/>
        <dbReference type="Rhea" id="RHEA-COMP:9631"/>
        <dbReference type="Rhea" id="RHEA-COMP:9632"/>
        <dbReference type="ChEBI" id="CHEBI:15378"/>
        <dbReference type="ChEBI" id="CHEBI:57783"/>
        <dbReference type="ChEBI" id="CHEBI:58349"/>
        <dbReference type="ChEBI" id="CHEBI:78458"/>
        <dbReference type="ChEBI" id="CHEBI:78459"/>
    </reaction>
    <physiologicalReaction direction="left-to-right" evidence="27">
        <dbReference type="Rhea" id="RHEA:41833"/>
    </physiologicalReaction>
</comment>
<evidence type="ECO:0000256" key="27">
    <source>
        <dbReference type="ARBA" id="ARBA00047897"/>
    </source>
</evidence>
<dbReference type="GO" id="GO:0004312">
    <property type="term" value="F:fatty acid synthase activity"/>
    <property type="evidence" value="ECO:0007669"/>
    <property type="project" value="TreeGrafter"/>
</dbReference>
<dbReference type="PANTHER" id="PTHR43775">
    <property type="entry name" value="FATTY ACID SYNTHASE"/>
    <property type="match status" value="1"/>
</dbReference>
<comment type="catalytic activity">
    <reaction evidence="9">
        <text>(3R)-hydroxyoctanoyl-[ACP] = (2E)-octenoyl-[ACP] + H2O</text>
        <dbReference type="Rhea" id="RHEA:41844"/>
        <dbReference type="Rhea" id="RHEA-COMP:9634"/>
        <dbReference type="Rhea" id="RHEA-COMP:9635"/>
        <dbReference type="ChEBI" id="CHEBI:15377"/>
        <dbReference type="ChEBI" id="CHEBI:78461"/>
        <dbReference type="ChEBI" id="CHEBI:78462"/>
    </reaction>
    <physiologicalReaction direction="left-to-right" evidence="9">
        <dbReference type="Rhea" id="RHEA:41845"/>
    </physiologicalReaction>
</comment>
<evidence type="ECO:0000256" key="16">
    <source>
        <dbReference type="ARBA" id="ARBA00023401"/>
    </source>
</evidence>
<evidence type="ECO:0000256" key="39">
    <source>
        <dbReference type="ARBA" id="ARBA00048935"/>
    </source>
</evidence>
<evidence type="ECO:0000256" key="35">
    <source>
        <dbReference type="ARBA" id="ARBA00048571"/>
    </source>
</evidence>
<evidence type="ECO:0000256" key="47">
    <source>
        <dbReference type="ARBA" id="ARBA00049521"/>
    </source>
</evidence>
<evidence type="ECO:0000259" key="52">
    <source>
        <dbReference type="PROSITE" id="PS52004"/>
    </source>
</evidence>
<dbReference type="InterPro" id="IPR016035">
    <property type="entry name" value="Acyl_Trfase/lysoPLipase"/>
</dbReference>
<evidence type="ECO:0000256" key="37">
    <source>
        <dbReference type="ARBA" id="ARBA00048691"/>
    </source>
</evidence>